<evidence type="ECO:0000256" key="1">
    <source>
        <dbReference type="SAM" id="MobiDB-lite"/>
    </source>
</evidence>
<dbReference type="EMBL" id="CVRI01000020">
    <property type="protein sequence ID" value="CRK91268.1"/>
    <property type="molecule type" value="Genomic_DNA"/>
</dbReference>
<keyword evidence="3" id="KW-1185">Reference proteome</keyword>
<dbReference type="AlphaFoldDB" id="A0A1J1HV93"/>
<sequence>MEVENKLLMFVMKSFPRFLENKTQQKLQFESKANSSRIHECHSLNMTDDRERERRERKQR</sequence>
<gene>
    <name evidence="2" type="ORF">CLUMA_CG004947</name>
</gene>
<organism evidence="2 3">
    <name type="scientific">Clunio marinus</name>
    <dbReference type="NCBI Taxonomy" id="568069"/>
    <lineage>
        <taxon>Eukaryota</taxon>
        <taxon>Metazoa</taxon>
        <taxon>Ecdysozoa</taxon>
        <taxon>Arthropoda</taxon>
        <taxon>Hexapoda</taxon>
        <taxon>Insecta</taxon>
        <taxon>Pterygota</taxon>
        <taxon>Neoptera</taxon>
        <taxon>Endopterygota</taxon>
        <taxon>Diptera</taxon>
        <taxon>Nematocera</taxon>
        <taxon>Chironomoidea</taxon>
        <taxon>Chironomidae</taxon>
        <taxon>Clunio</taxon>
    </lineage>
</organism>
<evidence type="ECO:0000313" key="3">
    <source>
        <dbReference type="Proteomes" id="UP000183832"/>
    </source>
</evidence>
<feature type="compositionally biased region" description="Basic and acidic residues" evidence="1">
    <location>
        <begin position="37"/>
        <end position="60"/>
    </location>
</feature>
<feature type="region of interest" description="Disordered" evidence="1">
    <location>
        <begin position="30"/>
        <end position="60"/>
    </location>
</feature>
<evidence type="ECO:0000313" key="2">
    <source>
        <dbReference type="EMBL" id="CRK91268.1"/>
    </source>
</evidence>
<name>A0A1J1HV93_9DIPT</name>
<accession>A0A1J1HV93</accession>
<reference evidence="2 3" key="1">
    <citation type="submission" date="2015-04" db="EMBL/GenBank/DDBJ databases">
        <authorList>
            <person name="Syromyatnikov M.Y."/>
            <person name="Popov V.N."/>
        </authorList>
    </citation>
    <scope>NUCLEOTIDE SEQUENCE [LARGE SCALE GENOMIC DNA]</scope>
</reference>
<protein>
    <submittedName>
        <fullName evidence="2">CLUMA_CG004947, isoform A</fullName>
    </submittedName>
</protein>
<proteinExistence type="predicted"/>
<dbReference type="Proteomes" id="UP000183832">
    <property type="component" value="Unassembled WGS sequence"/>
</dbReference>